<evidence type="ECO:0000313" key="2">
    <source>
        <dbReference type="Proteomes" id="UP001589750"/>
    </source>
</evidence>
<dbReference type="Proteomes" id="UP001589750">
    <property type="component" value="Unassembled WGS sequence"/>
</dbReference>
<sequence>MAEQLDAVDFAVAAYRRDGRWVVQELAHDLEADVEVLAHALRRFSGDAGAVALVGLDDDFFVILRVAGAHTRVLLSDISAADEWELAASIVDFLGLPFPEDGDDQVPAGDLDLLGDLGLPEIEMGLLLDDTDLYPEELLSDIARRVGFGKLFDDAVGLTPA</sequence>
<organism evidence="1 2">
    <name type="scientific">Nocardioides plantarum</name>
    <dbReference type="NCBI Taxonomy" id="29299"/>
    <lineage>
        <taxon>Bacteria</taxon>
        <taxon>Bacillati</taxon>
        <taxon>Actinomycetota</taxon>
        <taxon>Actinomycetes</taxon>
        <taxon>Propionibacteriales</taxon>
        <taxon>Nocardioidaceae</taxon>
        <taxon>Nocardioides</taxon>
    </lineage>
</organism>
<dbReference type="NCBIfam" id="TIGR03941">
    <property type="entry name" value="tRNA_deam_assoc"/>
    <property type="match status" value="1"/>
</dbReference>
<name>A0ABV5KEW7_9ACTN</name>
<evidence type="ECO:0000313" key="1">
    <source>
        <dbReference type="EMBL" id="MFB9315186.1"/>
    </source>
</evidence>
<dbReference type="RefSeq" id="WP_140008893.1">
    <property type="nucleotide sequence ID" value="NZ_JBHMDG010000030.1"/>
</dbReference>
<proteinExistence type="predicted"/>
<dbReference type="InterPro" id="IPR023869">
    <property type="entry name" value="tRNA_Adeno_NH3ase_assoc_put"/>
</dbReference>
<gene>
    <name evidence="1" type="ORF">ACFFRI_19215</name>
</gene>
<reference evidence="1 2" key="1">
    <citation type="submission" date="2024-09" db="EMBL/GenBank/DDBJ databases">
        <authorList>
            <person name="Sun Q."/>
            <person name="Mori K."/>
        </authorList>
    </citation>
    <scope>NUCLEOTIDE SEQUENCE [LARGE SCALE GENOMIC DNA]</scope>
    <source>
        <strain evidence="1 2">JCM 9626</strain>
    </source>
</reference>
<comment type="caution">
    <text evidence="1">The sequence shown here is derived from an EMBL/GenBank/DDBJ whole genome shotgun (WGS) entry which is preliminary data.</text>
</comment>
<dbReference type="EMBL" id="JBHMDG010000030">
    <property type="protein sequence ID" value="MFB9315186.1"/>
    <property type="molecule type" value="Genomic_DNA"/>
</dbReference>
<protein>
    <submittedName>
        <fullName evidence="1">tRNA adenosine deaminase-associated protein</fullName>
    </submittedName>
</protein>
<keyword evidence="2" id="KW-1185">Reference proteome</keyword>
<accession>A0ABV5KEW7</accession>